<gene>
    <name evidence="1" type="ORF">B0H17DRAFT_887719</name>
</gene>
<dbReference type="Proteomes" id="UP001221757">
    <property type="component" value="Unassembled WGS sequence"/>
</dbReference>
<dbReference type="AlphaFoldDB" id="A0AAD7D793"/>
<evidence type="ECO:0000313" key="2">
    <source>
        <dbReference type="Proteomes" id="UP001221757"/>
    </source>
</evidence>
<reference evidence="1" key="1">
    <citation type="submission" date="2023-03" db="EMBL/GenBank/DDBJ databases">
        <title>Massive genome expansion in bonnet fungi (Mycena s.s.) driven by repeated elements and novel gene families across ecological guilds.</title>
        <authorList>
            <consortium name="Lawrence Berkeley National Laboratory"/>
            <person name="Harder C.B."/>
            <person name="Miyauchi S."/>
            <person name="Viragh M."/>
            <person name="Kuo A."/>
            <person name="Thoen E."/>
            <person name="Andreopoulos B."/>
            <person name="Lu D."/>
            <person name="Skrede I."/>
            <person name="Drula E."/>
            <person name="Henrissat B."/>
            <person name="Morin E."/>
            <person name="Kohler A."/>
            <person name="Barry K."/>
            <person name="LaButti K."/>
            <person name="Morin E."/>
            <person name="Salamov A."/>
            <person name="Lipzen A."/>
            <person name="Mereny Z."/>
            <person name="Hegedus B."/>
            <person name="Baldrian P."/>
            <person name="Stursova M."/>
            <person name="Weitz H."/>
            <person name="Taylor A."/>
            <person name="Grigoriev I.V."/>
            <person name="Nagy L.G."/>
            <person name="Martin F."/>
            <person name="Kauserud H."/>
        </authorList>
    </citation>
    <scope>NUCLEOTIDE SEQUENCE</scope>
    <source>
        <strain evidence="1">CBHHK067</strain>
    </source>
</reference>
<evidence type="ECO:0000313" key="1">
    <source>
        <dbReference type="EMBL" id="KAJ7680158.1"/>
    </source>
</evidence>
<name>A0AAD7D793_MYCRO</name>
<feature type="non-terminal residue" evidence="1">
    <location>
        <position position="1"/>
    </location>
</feature>
<keyword evidence="2" id="KW-1185">Reference proteome</keyword>
<comment type="caution">
    <text evidence="1">The sequence shown here is derived from an EMBL/GenBank/DDBJ whole genome shotgun (WGS) entry which is preliminary data.</text>
</comment>
<accession>A0AAD7D793</accession>
<dbReference type="EMBL" id="JARKIE010000123">
    <property type="protein sequence ID" value="KAJ7680158.1"/>
    <property type="molecule type" value="Genomic_DNA"/>
</dbReference>
<sequence>VLWHEALTKDEINLICRVYTVETADGYQLKFISWWPTPTAFWSSGLNTGWWNANCERWFVKRLKEMQSTRVKLHTYTEWKS</sequence>
<protein>
    <submittedName>
        <fullName evidence="1">Uncharacterized protein</fullName>
    </submittedName>
</protein>
<feature type="non-terminal residue" evidence="1">
    <location>
        <position position="81"/>
    </location>
</feature>
<proteinExistence type="predicted"/>
<organism evidence="1 2">
    <name type="scientific">Mycena rosella</name>
    <name type="common">Pink bonnet</name>
    <name type="synonym">Agaricus rosellus</name>
    <dbReference type="NCBI Taxonomy" id="1033263"/>
    <lineage>
        <taxon>Eukaryota</taxon>
        <taxon>Fungi</taxon>
        <taxon>Dikarya</taxon>
        <taxon>Basidiomycota</taxon>
        <taxon>Agaricomycotina</taxon>
        <taxon>Agaricomycetes</taxon>
        <taxon>Agaricomycetidae</taxon>
        <taxon>Agaricales</taxon>
        <taxon>Marasmiineae</taxon>
        <taxon>Mycenaceae</taxon>
        <taxon>Mycena</taxon>
    </lineage>
</organism>